<dbReference type="InterPro" id="IPR050080">
    <property type="entry name" value="RNase_PH"/>
</dbReference>
<dbReference type="GO" id="GO:0000177">
    <property type="term" value="C:cytoplasmic exosome (RNase complex)"/>
    <property type="evidence" value="ECO:0007669"/>
    <property type="project" value="TreeGrafter"/>
</dbReference>
<dbReference type="FunFam" id="3.30.230.70:FF:000004">
    <property type="entry name" value="Exosome complex component Rrp41"/>
    <property type="match status" value="1"/>
</dbReference>
<evidence type="ECO:0000256" key="5">
    <source>
        <dbReference type="ARBA" id="ARBA00022835"/>
    </source>
</evidence>
<dbReference type="SUPFAM" id="SSF54211">
    <property type="entry name" value="Ribosomal protein S5 domain 2-like"/>
    <property type="match status" value="1"/>
</dbReference>
<dbReference type="KEGG" id="ccin:107269352"/>
<evidence type="ECO:0000256" key="3">
    <source>
        <dbReference type="ARBA" id="ARBA00006678"/>
    </source>
</evidence>
<dbReference type="GO" id="GO:0071051">
    <property type="term" value="P:poly(A)-dependent snoRNA 3'-end processing"/>
    <property type="evidence" value="ECO:0007669"/>
    <property type="project" value="TreeGrafter"/>
</dbReference>
<evidence type="ECO:0000313" key="11">
    <source>
        <dbReference type="RefSeq" id="XP_015598588.1"/>
    </source>
</evidence>
<evidence type="ECO:0000256" key="4">
    <source>
        <dbReference type="ARBA" id="ARBA00022490"/>
    </source>
</evidence>
<feature type="domain" description="Exoribonuclease phosphorolytic" evidence="9">
    <location>
        <begin position="24"/>
        <end position="159"/>
    </location>
</feature>
<evidence type="ECO:0000256" key="6">
    <source>
        <dbReference type="ARBA" id="ARBA00058393"/>
    </source>
</evidence>
<dbReference type="InterPro" id="IPR036345">
    <property type="entry name" value="ExoRNase_PH_dom2_sf"/>
</dbReference>
<comment type="subunit">
    <text evidence="7">Component of the RNA exosome complex.</text>
</comment>
<dbReference type="GO" id="GO:0000176">
    <property type="term" value="C:nuclear exosome (RNase complex)"/>
    <property type="evidence" value="ECO:0007669"/>
    <property type="project" value="TreeGrafter"/>
</dbReference>
<dbReference type="RefSeq" id="XP_015598588.1">
    <property type="nucleotide sequence ID" value="XM_015743102.2"/>
</dbReference>
<organism evidence="10 11">
    <name type="scientific">Cephus cinctus</name>
    <name type="common">Wheat stem sawfly</name>
    <dbReference type="NCBI Taxonomy" id="211228"/>
    <lineage>
        <taxon>Eukaryota</taxon>
        <taxon>Metazoa</taxon>
        <taxon>Ecdysozoa</taxon>
        <taxon>Arthropoda</taxon>
        <taxon>Hexapoda</taxon>
        <taxon>Insecta</taxon>
        <taxon>Pterygota</taxon>
        <taxon>Neoptera</taxon>
        <taxon>Endopterygota</taxon>
        <taxon>Hymenoptera</taxon>
        <taxon>Cephoidea</taxon>
        <taxon>Cephidae</taxon>
        <taxon>Cephus</taxon>
    </lineage>
</organism>
<dbReference type="InterPro" id="IPR027408">
    <property type="entry name" value="PNPase/RNase_PH_dom_sf"/>
</dbReference>
<dbReference type="InterPro" id="IPR020568">
    <property type="entry name" value="Ribosomal_Su5_D2-typ_SF"/>
</dbReference>
<evidence type="ECO:0000256" key="1">
    <source>
        <dbReference type="ARBA" id="ARBA00004496"/>
    </source>
</evidence>
<dbReference type="GO" id="GO:0005730">
    <property type="term" value="C:nucleolus"/>
    <property type="evidence" value="ECO:0007669"/>
    <property type="project" value="UniProtKB-SubCell"/>
</dbReference>
<dbReference type="Pfam" id="PF01138">
    <property type="entry name" value="RNase_PH"/>
    <property type="match status" value="1"/>
</dbReference>
<keyword evidence="10" id="KW-1185">Reference proteome</keyword>
<dbReference type="Gene3D" id="3.30.230.70">
    <property type="entry name" value="GHMP Kinase, N-terminal domain"/>
    <property type="match status" value="1"/>
</dbReference>
<keyword evidence="4" id="KW-0963">Cytoplasm</keyword>
<gene>
    <name evidence="11" type="primary">LOC107269352</name>
</gene>
<comment type="function">
    <text evidence="6">Non-catalytic component of the RNA exosome complex which has 3'-&gt;5' exoribonuclease activity and participates in a multitude of cellular RNA processing and degradation events.</text>
</comment>
<reference evidence="11" key="1">
    <citation type="submission" date="2025-08" db="UniProtKB">
        <authorList>
            <consortium name="RefSeq"/>
        </authorList>
    </citation>
    <scope>IDENTIFICATION</scope>
</reference>
<dbReference type="PANTHER" id="PTHR11953">
    <property type="entry name" value="EXOSOME COMPLEX COMPONENT"/>
    <property type="match status" value="1"/>
</dbReference>
<sequence length="276" mass="29793">MLEGDQDQEEDQGGLRNDGRRAAELRKIRVRMGVFGQADGSAYLEQGNTKILVAVYGPHQPRGSAARAGGKNVGGIINCQYSTAVFSFSAGERKRRPRGDRKSIEKSLQLRRAMESIIQLDLYPRSQIDVFVEVLQIDGSEYCVAVNAATLALIDAGIPIKDYAIGCTASLIDSTSKNDEDSSHAAGVVDATYMEECSPGATLSIIALPGSSNDATKGLVVVAQGAGQRLHLSRLEALRNRALCGCRDIRNILDRAVRQHLTVHSQPSFSTLHVID</sequence>
<dbReference type="CTD" id="34721"/>
<dbReference type="GO" id="GO:0071028">
    <property type="term" value="P:nuclear mRNA surveillance"/>
    <property type="evidence" value="ECO:0007669"/>
    <property type="project" value="TreeGrafter"/>
</dbReference>
<dbReference type="PANTHER" id="PTHR11953:SF0">
    <property type="entry name" value="EXOSOME COMPLEX COMPONENT RRP41"/>
    <property type="match status" value="1"/>
</dbReference>
<evidence type="ECO:0000256" key="8">
    <source>
        <dbReference type="ARBA" id="ARBA00073078"/>
    </source>
</evidence>
<dbReference type="CDD" id="cd11370">
    <property type="entry name" value="RNase_PH_RRP41"/>
    <property type="match status" value="1"/>
</dbReference>
<accession>A0AAJ7C0L9</accession>
<dbReference type="InterPro" id="IPR001247">
    <property type="entry name" value="ExoRNase_PH_dom1"/>
</dbReference>
<dbReference type="GeneID" id="107269352"/>
<comment type="similarity">
    <text evidence="3">Belongs to the RNase PH family.</text>
</comment>
<evidence type="ECO:0000256" key="2">
    <source>
        <dbReference type="ARBA" id="ARBA00004604"/>
    </source>
</evidence>
<proteinExistence type="inferred from homology"/>
<evidence type="ECO:0000259" key="9">
    <source>
        <dbReference type="Pfam" id="PF01138"/>
    </source>
</evidence>
<dbReference type="GO" id="GO:0034475">
    <property type="term" value="P:U4 snRNA 3'-end processing"/>
    <property type="evidence" value="ECO:0007669"/>
    <property type="project" value="TreeGrafter"/>
</dbReference>
<name>A0AAJ7C0L9_CEPCN</name>
<evidence type="ECO:0000256" key="7">
    <source>
        <dbReference type="ARBA" id="ARBA00062379"/>
    </source>
</evidence>
<dbReference type="GO" id="GO:0016075">
    <property type="term" value="P:rRNA catabolic process"/>
    <property type="evidence" value="ECO:0007669"/>
    <property type="project" value="TreeGrafter"/>
</dbReference>
<keyword evidence="5" id="KW-0271">Exosome</keyword>
<dbReference type="SUPFAM" id="SSF55666">
    <property type="entry name" value="Ribonuclease PH domain 2-like"/>
    <property type="match status" value="1"/>
</dbReference>
<dbReference type="GO" id="GO:0003723">
    <property type="term" value="F:RNA binding"/>
    <property type="evidence" value="ECO:0007669"/>
    <property type="project" value="TreeGrafter"/>
</dbReference>
<comment type="subcellular location">
    <subcellularLocation>
        <location evidence="1">Cytoplasm</location>
    </subcellularLocation>
    <subcellularLocation>
        <location evidence="2">Nucleus</location>
        <location evidence="2">Nucleolus</location>
    </subcellularLocation>
</comment>
<evidence type="ECO:0000313" key="10">
    <source>
        <dbReference type="Proteomes" id="UP000694920"/>
    </source>
</evidence>
<protein>
    <recommendedName>
        <fullName evidence="8">Putative exosome complex component RRP41</fullName>
    </recommendedName>
</protein>
<dbReference type="Proteomes" id="UP000694920">
    <property type="component" value="Unplaced"/>
</dbReference>
<dbReference type="AlphaFoldDB" id="A0AAJ7C0L9"/>